<feature type="compositionally biased region" description="Basic and acidic residues" evidence="9">
    <location>
        <begin position="229"/>
        <end position="245"/>
    </location>
</feature>
<evidence type="ECO:0000259" key="11">
    <source>
        <dbReference type="Pfam" id="PF11626"/>
    </source>
</evidence>
<comment type="function">
    <text evidence="8">Involved in the regulation of telomere length, clustering and has a specific role in telomere position effect (TPE).</text>
</comment>
<dbReference type="GO" id="GO:0042162">
    <property type="term" value="F:telomeric DNA binding"/>
    <property type="evidence" value="ECO:0007669"/>
    <property type="project" value="TreeGrafter"/>
</dbReference>
<evidence type="ECO:0000256" key="9">
    <source>
        <dbReference type="SAM" id="MobiDB-lite"/>
    </source>
</evidence>
<dbReference type="GO" id="GO:0010833">
    <property type="term" value="P:telomere maintenance via telomere lengthening"/>
    <property type="evidence" value="ECO:0007669"/>
    <property type="project" value="UniProtKB-UniRule"/>
</dbReference>
<dbReference type="CDD" id="cd11653">
    <property type="entry name" value="rap1_RCT"/>
    <property type="match status" value="1"/>
</dbReference>
<comment type="subunit">
    <text evidence="8">Homodimer.</text>
</comment>
<evidence type="ECO:0000256" key="7">
    <source>
        <dbReference type="ARBA" id="ARBA00023242"/>
    </source>
</evidence>
<feature type="domain" description="TRF2-interacting telomeric protein/Rap1 C-terminal" evidence="11">
    <location>
        <begin position="389"/>
        <end position="462"/>
    </location>
</feature>
<evidence type="ECO:0000256" key="6">
    <source>
        <dbReference type="ARBA" id="ARBA00023163"/>
    </source>
</evidence>
<dbReference type="FunFam" id="1.10.10.2170:FF:000003">
    <property type="entry name" value="Telomeric repeat-binding factor 2-interacting protein"/>
    <property type="match status" value="1"/>
</dbReference>
<dbReference type="Gene3D" id="1.10.10.2170">
    <property type="match status" value="1"/>
</dbReference>
<comment type="caution">
    <text evidence="13">The sequence shown here is derived from an EMBL/GenBank/DDBJ whole genome shotgun (WGS) entry which is preliminary data.</text>
</comment>
<proteinExistence type="inferred from homology"/>
<evidence type="ECO:0000259" key="10">
    <source>
        <dbReference type="Pfam" id="PF08914"/>
    </source>
</evidence>
<dbReference type="InterPro" id="IPR039595">
    <property type="entry name" value="TE2IP/Rap1"/>
</dbReference>
<feature type="domain" description="BRCT" evidence="12">
    <location>
        <begin position="20"/>
        <end position="94"/>
    </location>
</feature>
<dbReference type="GO" id="GO:0031848">
    <property type="term" value="P:protection from non-homologous end joining at telomere"/>
    <property type="evidence" value="ECO:0007669"/>
    <property type="project" value="TreeGrafter"/>
</dbReference>
<evidence type="ECO:0000256" key="4">
    <source>
        <dbReference type="ARBA" id="ARBA00023015"/>
    </source>
</evidence>
<evidence type="ECO:0000313" key="13">
    <source>
        <dbReference type="EMBL" id="RLM00133.1"/>
    </source>
</evidence>
<comment type="similarity">
    <text evidence="1 8">Belongs to the RAP1 family.</text>
</comment>
<keyword evidence="2 8" id="KW-0158">Chromosome</keyword>
<dbReference type="PANTHER" id="PTHR16466">
    <property type="entry name" value="TELOMERE REPEAT-BINDING FACTOR 2-INTERACTING PROTEIN 1"/>
    <property type="match status" value="1"/>
</dbReference>
<keyword evidence="6" id="KW-0804">Transcription</keyword>
<keyword evidence="14" id="KW-1185">Reference proteome</keyword>
<dbReference type="Pfam" id="PF11626">
    <property type="entry name" value="Rap1_C"/>
    <property type="match status" value="1"/>
</dbReference>
<dbReference type="Gene3D" id="1.10.10.60">
    <property type="entry name" value="Homeodomain-like"/>
    <property type="match status" value="1"/>
</dbReference>
<dbReference type="InterPro" id="IPR015010">
    <property type="entry name" value="TERF2IP_Myb"/>
</dbReference>
<feature type="region of interest" description="Disordered" evidence="9">
    <location>
        <begin position="169"/>
        <end position="327"/>
    </location>
</feature>
<sequence>MAGGNVEGDDGGGSTNSSLLFDGKQFWLSQNIPQRSRFKELIETNGGIVRLQEKDADIKLVDHTRKNLPSDTYSFKFVEDSVRRGRLADLETYRAGPSAPRPVGATHIATRAHKIPYSLQDDQLLWDWVQPYEKDPRAPISGNLIYKQLAEKHPRHTYQSYRDRYLKRLRGKPRPGGVPESTNQAPAPQESTMRQSLSPSTAPARSHERRSEDAPEATERIEARKRKRSPEVSEPDRIERQGTHDRARKKATPATLPEKSMSVARHRVLEEHPAHTEPLVTTVSKRTDQQRNEELRRSEVLSSRVPLGQASHGQTKLPSPKPRERGGATVVHSHKTQLSSEKADSIPDNFLLELPFFPSSPESQEEPSQEEDIDTWIEDRLRTGKADNEEQVIKALQCTSMDPRLADKVLEYLSAGKGIPDDMPGVWTPEDDECVETGNSRAVERVLRKHGKEAFDARWNYLSMARAAGLSGGGMGD</sequence>
<keyword evidence="3 8" id="KW-0779">Telomere</keyword>
<evidence type="ECO:0000256" key="5">
    <source>
        <dbReference type="ARBA" id="ARBA00023159"/>
    </source>
</evidence>
<dbReference type="InterPro" id="IPR001357">
    <property type="entry name" value="BRCT_dom"/>
</dbReference>
<feature type="domain" description="TERF2-interacting telomeric protein 1 Myb" evidence="10">
    <location>
        <begin position="117"/>
        <end position="176"/>
    </location>
</feature>
<dbReference type="InterPro" id="IPR038104">
    <property type="entry name" value="Rap1_C_sf"/>
</dbReference>
<keyword evidence="7 8" id="KW-0539">Nucleus</keyword>
<evidence type="ECO:0000256" key="8">
    <source>
        <dbReference type="RuleBase" id="RU367107"/>
    </source>
</evidence>
<dbReference type="AlphaFoldDB" id="A0A229Z3L0"/>
<evidence type="ECO:0000313" key="14">
    <source>
        <dbReference type="Proteomes" id="UP000215289"/>
    </source>
</evidence>
<evidence type="ECO:0000256" key="1">
    <source>
        <dbReference type="ARBA" id="ARBA00010467"/>
    </source>
</evidence>
<dbReference type="Pfam" id="PF08914">
    <property type="entry name" value="Myb_Rap1"/>
    <property type="match status" value="1"/>
</dbReference>
<gene>
    <name evidence="13" type="ORF">CFD26_100788</name>
</gene>
<keyword evidence="5" id="KW-0010">Activator</keyword>
<organism evidence="13 14">
    <name type="scientific">Aspergillus turcosus</name>
    <dbReference type="NCBI Taxonomy" id="1245748"/>
    <lineage>
        <taxon>Eukaryota</taxon>
        <taxon>Fungi</taxon>
        <taxon>Dikarya</taxon>
        <taxon>Ascomycota</taxon>
        <taxon>Pezizomycotina</taxon>
        <taxon>Eurotiomycetes</taxon>
        <taxon>Eurotiomycetidae</taxon>
        <taxon>Eurotiales</taxon>
        <taxon>Aspergillaceae</taxon>
        <taxon>Aspergillus</taxon>
        <taxon>Aspergillus subgen. Fumigati</taxon>
    </lineage>
</organism>
<dbReference type="Pfam" id="PF16589">
    <property type="entry name" value="BRCT_2"/>
    <property type="match status" value="1"/>
</dbReference>
<dbReference type="OrthoDB" id="435460at2759"/>
<dbReference type="InterPro" id="IPR009057">
    <property type="entry name" value="Homeodomain-like_sf"/>
</dbReference>
<dbReference type="Proteomes" id="UP000215289">
    <property type="component" value="Unassembled WGS sequence"/>
</dbReference>
<evidence type="ECO:0000256" key="2">
    <source>
        <dbReference type="ARBA" id="ARBA00022454"/>
    </source>
</evidence>
<dbReference type="SUPFAM" id="SSF46689">
    <property type="entry name" value="Homeodomain-like"/>
    <property type="match status" value="1"/>
</dbReference>
<feature type="compositionally biased region" description="Basic and acidic residues" evidence="9">
    <location>
        <begin position="205"/>
        <end position="222"/>
    </location>
</feature>
<dbReference type="GO" id="GO:0070187">
    <property type="term" value="C:shelterin complex"/>
    <property type="evidence" value="ECO:0007669"/>
    <property type="project" value="TreeGrafter"/>
</dbReference>
<name>A0A229Z3L0_9EURO</name>
<evidence type="ECO:0000259" key="12">
    <source>
        <dbReference type="Pfam" id="PF16589"/>
    </source>
</evidence>
<reference evidence="13 14" key="1">
    <citation type="submission" date="2018-08" db="EMBL/GenBank/DDBJ databases">
        <title>Draft genome sequences of two Aspergillus turcosus clinical strains isolated from bronchoalveolar lavage fluid: one azole-susceptible and the other azole-resistant.</title>
        <authorList>
            <person name="Parent-Michaud M."/>
            <person name="Dufresne P.J."/>
            <person name="Fournier E."/>
            <person name="Martineau C."/>
            <person name="Moreira S."/>
            <person name="Perkins V."/>
            <person name="De Repentigny L."/>
            <person name="Dufresne S.F."/>
        </authorList>
    </citation>
    <scope>NUCLEOTIDE SEQUENCE [LARGE SCALE GENOMIC DNA]</scope>
    <source>
        <strain evidence="13">HMR AF 1038</strain>
    </source>
</reference>
<dbReference type="PANTHER" id="PTHR16466:SF6">
    <property type="entry name" value="TELOMERIC REPEAT-BINDING FACTOR 2-INTERACTING PROTEIN 1"/>
    <property type="match status" value="1"/>
</dbReference>
<dbReference type="InterPro" id="IPR021661">
    <property type="entry name" value="Rap1_C"/>
</dbReference>
<feature type="compositionally biased region" description="Polar residues" evidence="9">
    <location>
        <begin position="180"/>
        <end position="203"/>
    </location>
</feature>
<evidence type="ECO:0000256" key="3">
    <source>
        <dbReference type="ARBA" id="ARBA00022895"/>
    </source>
</evidence>
<accession>A0A229Z3L0</accession>
<comment type="subcellular location">
    <subcellularLocation>
        <location evidence="8">Nucleus</location>
    </subcellularLocation>
    <subcellularLocation>
        <location evidence="8">Chromosome</location>
        <location evidence="8">Telomere</location>
    </subcellularLocation>
</comment>
<dbReference type="STRING" id="1245748.A0A229Z3L0"/>
<dbReference type="EMBL" id="NIDN02000019">
    <property type="protein sequence ID" value="RLM00133.1"/>
    <property type="molecule type" value="Genomic_DNA"/>
</dbReference>
<keyword evidence="4" id="KW-0805">Transcription regulation</keyword>
<protein>
    <recommendedName>
        <fullName evidence="8">DNA-binding protein RAP1</fullName>
    </recommendedName>
</protein>
<dbReference type="CDD" id="cd11655">
    <property type="entry name" value="rap1_myb-like"/>
    <property type="match status" value="1"/>
</dbReference>
<feature type="compositionally biased region" description="Basic and acidic residues" evidence="9">
    <location>
        <begin position="285"/>
        <end position="299"/>
    </location>
</feature>